<dbReference type="Gene3D" id="3.40.50.150">
    <property type="entry name" value="Vaccinia Virus protein VP39"/>
    <property type="match status" value="1"/>
</dbReference>
<feature type="domain" description="Methyltransferase" evidence="1">
    <location>
        <begin position="39"/>
        <end position="128"/>
    </location>
</feature>
<name>A0A4R2KNN6_9RHOB</name>
<dbReference type="InterPro" id="IPR041698">
    <property type="entry name" value="Methyltransf_25"/>
</dbReference>
<dbReference type="GO" id="GO:0032259">
    <property type="term" value="P:methylation"/>
    <property type="evidence" value="ECO:0007669"/>
    <property type="project" value="UniProtKB-KW"/>
</dbReference>
<dbReference type="GO" id="GO:0008168">
    <property type="term" value="F:methyltransferase activity"/>
    <property type="evidence" value="ECO:0007669"/>
    <property type="project" value="UniProtKB-KW"/>
</dbReference>
<organism evidence="2 3">
    <name type="scientific">Rhodovulum euryhalinum</name>
    <dbReference type="NCBI Taxonomy" id="35805"/>
    <lineage>
        <taxon>Bacteria</taxon>
        <taxon>Pseudomonadati</taxon>
        <taxon>Pseudomonadota</taxon>
        <taxon>Alphaproteobacteria</taxon>
        <taxon>Rhodobacterales</taxon>
        <taxon>Paracoccaceae</taxon>
        <taxon>Rhodovulum</taxon>
    </lineage>
</organism>
<dbReference type="Pfam" id="PF13649">
    <property type="entry name" value="Methyltransf_25"/>
    <property type="match status" value="1"/>
</dbReference>
<dbReference type="RefSeq" id="WP_132542993.1">
    <property type="nucleotide sequence ID" value="NZ_SLWW01000004.1"/>
</dbReference>
<evidence type="ECO:0000259" key="1">
    <source>
        <dbReference type="Pfam" id="PF13649"/>
    </source>
</evidence>
<sequence length="238" mass="24972">MDWDAFFTLHDGLPREGPGDGESLDWALALAGVPEDGVICDACCGPGADIAGLLAHVPQGRVEAPDLHGPFAIRAAARFADDPRVTVRQGDMGDLSGAYDLIWPAGALYFLGVAEGLARWRGALSPGGAVAFSEACWCTSAPSAAARAAWAEEYPQMTDEAGVTAQVSAAGYRILGQRRLSDAAWEAYCTPMEARIAALRPGADAALASVLDEAETEIATWRACRTEFGHLLTVARPA</sequence>
<gene>
    <name evidence="2" type="ORF">EV655_104123</name>
</gene>
<accession>A0A4R2KNN6</accession>
<dbReference type="AlphaFoldDB" id="A0A4R2KNN6"/>
<dbReference type="SUPFAM" id="SSF53335">
    <property type="entry name" value="S-adenosyl-L-methionine-dependent methyltransferases"/>
    <property type="match status" value="1"/>
</dbReference>
<proteinExistence type="predicted"/>
<evidence type="ECO:0000313" key="3">
    <source>
        <dbReference type="Proteomes" id="UP000295142"/>
    </source>
</evidence>
<keyword evidence="3" id="KW-1185">Reference proteome</keyword>
<keyword evidence="2" id="KW-0808">Transferase</keyword>
<protein>
    <submittedName>
        <fullName evidence="2">Methyltransferase family protein</fullName>
    </submittedName>
</protein>
<evidence type="ECO:0000313" key="2">
    <source>
        <dbReference type="EMBL" id="TCO72436.1"/>
    </source>
</evidence>
<reference evidence="2 3" key="1">
    <citation type="submission" date="2019-03" db="EMBL/GenBank/DDBJ databases">
        <title>Genomic Encyclopedia of Type Strains, Phase IV (KMG-IV): sequencing the most valuable type-strain genomes for metagenomic binning, comparative biology and taxonomic classification.</title>
        <authorList>
            <person name="Goeker M."/>
        </authorList>
    </citation>
    <scope>NUCLEOTIDE SEQUENCE [LARGE SCALE GENOMIC DNA]</scope>
    <source>
        <strain evidence="2 3">DSM 4868</strain>
    </source>
</reference>
<dbReference type="OrthoDB" id="9808480at2"/>
<comment type="caution">
    <text evidence="2">The sequence shown here is derived from an EMBL/GenBank/DDBJ whole genome shotgun (WGS) entry which is preliminary data.</text>
</comment>
<dbReference type="Proteomes" id="UP000295142">
    <property type="component" value="Unassembled WGS sequence"/>
</dbReference>
<dbReference type="InterPro" id="IPR029063">
    <property type="entry name" value="SAM-dependent_MTases_sf"/>
</dbReference>
<dbReference type="EMBL" id="SLWW01000004">
    <property type="protein sequence ID" value="TCO72436.1"/>
    <property type="molecule type" value="Genomic_DNA"/>
</dbReference>
<keyword evidence="2" id="KW-0489">Methyltransferase</keyword>